<accession>A0A3N4J136</accession>
<dbReference type="InterPro" id="IPR021569">
    <property type="entry name" value="TUG-UBL1"/>
</dbReference>
<dbReference type="Gene3D" id="3.10.20.90">
    <property type="entry name" value="Phosphatidylinositol 3-kinase Catalytic Subunit, Chain A, domain 1"/>
    <property type="match status" value="2"/>
</dbReference>
<dbReference type="GO" id="GO:0012506">
    <property type="term" value="C:vesicle membrane"/>
    <property type="evidence" value="ECO:0007669"/>
    <property type="project" value="TreeGrafter"/>
</dbReference>
<dbReference type="OrthoDB" id="440781at2759"/>
<protein>
    <recommendedName>
        <fullName evidence="2">UBX domain-containing protein</fullName>
    </recommendedName>
</protein>
<dbReference type="Pfam" id="PF00789">
    <property type="entry name" value="UBX"/>
    <property type="match status" value="1"/>
</dbReference>
<feature type="region of interest" description="Disordered" evidence="1">
    <location>
        <begin position="209"/>
        <end position="300"/>
    </location>
</feature>
<reference evidence="3 4" key="1">
    <citation type="journal article" date="2018" name="Nat. Ecol. Evol.">
        <title>Pezizomycetes genomes reveal the molecular basis of ectomycorrhizal truffle lifestyle.</title>
        <authorList>
            <person name="Murat C."/>
            <person name="Payen T."/>
            <person name="Noel B."/>
            <person name="Kuo A."/>
            <person name="Morin E."/>
            <person name="Chen J."/>
            <person name="Kohler A."/>
            <person name="Krizsan K."/>
            <person name="Balestrini R."/>
            <person name="Da Silva C."/>
            <person name="Montanini B."/>
            <person name="Hainaut M."/>
            <person name="Levati E."/>
            <person name="Barry K.W."/>
            <person name="Belfiori B."/>
            <person name="Cichocki N."/>
            <person name="Clum A."/>
            <person name="Dockter R.B."/>
            <person name="Fauchery L."/>
            <person name="Guy J."/>
            <person name="Iotti M."/>
            <person name="Le Tacon F."/>
            <person name="Lindquist E.A."/>
            <person name="Lipzen A."/>
            <person name="Malagnac F."/>
            <person name="Mello A."/>
            <person name="Molinier V."/>
            <person name="Miyauchi S."/>
            <person name="Poulain J."/>
            <person name="Riccioni C."/>
            <person name="Rubini A."/>
            <person name="Sitrit Y."/>
            <person name="Splivallo R."/>
            <person name="Traeger S."/>
            <person name="Wang M."/>
            <person name="Zifcakova L."/>
            <person name="Wipf D."/>
            <person name="Zambonelli A."/>
            <person name="Paolocci F."/>
            <person name="Nowrousian M."/>
            <person name="Ottonello S."/>
            <person name="Baldrian P."/>
            <person name="Spatafora J.W."/>
            <person name="Henrissat B."/>
            <person name="Nagy L.G."/>
            <person name="Aury J.M."/>
            <person name="Wincker P."/>
            <person name="Grigoriev I.V."/>
            <person name="Bonfante P."/>
            <person name="Martin F.M."/>
        </authorList>
    </citation>
    <scope>NUCLEOTIDE SEQUENCE [LARGE SCALE GENOMIC DNA]</scope>
    <source>
        <strain evidence="3 4">120613-1</strain>
    </source>
</reference>
<dbReference type="PANTHER" id="PTHR46467:SF1">
    <property type="entry name" value="TETHER CONTAINING UBX DOMAIN FOR GLUT4"/>
    <property type="match status" value="1"/>
</dbReference>
<keyword evidence="4" id="KW-1185">Reference proteome</keyword>
<sequence>MSSATVVVIYSGRRVTVKAPPTRSLSEIHTEACTRLGVNPQNFALKKGNTTLDLSLQIRLTNLSPGAKLDLVLARNRDTTITIVLRVQEADGQPTQEFTDTFTTSSTLWEIMRKLEAKGSVTHNNLAVNLTERAAPSGTSGSGRLHYVMPIVRVMNREVSGFRELQQTLSDFGIRSGRQLISLRYKETDIPLEVALEEIVGFSAPKEKLPEVGVQGDGGAGESSQGVEGEERKAEEDLMMFDAPEDSVKREDIAEDNVMEVDKPTEGSADVPETEGSPSKPLDPNKPVISVFKPSPSDTPAAAQINVPDKAYEVGITEAKLIQANIKKETIGKRLPSDKEIEEKKTAMLAEVEKVERVVIKVRFPDGYSSEQSFIKTQTSQDLYDAVRGTLRHPNESFLLRIPPRETLPQAPKRLTIDLKLRTGATVHLVWGPDVSAKARKEPALKDEFIKNSKALPAPKDLEIPAGESDSDDNAGGSSKGKGKSSGGSDRASKENKLMGILSRGFGKKK</sequence>
<proteinExistence type="predicted"/>
<dbReference type="SUPFAM" id="SSF54236">
    <property type="entry name" value="Ubiquitin-like"/>
    <property type="match status" value="2"/>
</dbReference>
<evidence type="ECO:0000313" key="3">
    <source>
        <dbReference type="EMBL" id="RPA90768.1"/>
    </source>
</evidence>
<organism evidence="3 4">
    <name type="scientific">Choiromyces venosus 120613-1</name>
    <dbReference type="NCBI Taxonomy" id="1336337"/>
    <lineage>
        <taxon>Eukaryota</taxon>
        <taxon>Fungi</taxon>
        <taxon>Dikarya</taxon>
        <taxon>Ascomycota</taxon>
        <taxon>Pezizomycotina</taxon>
        <taxon>Pezizomycetes</taxon>
        <taxon>Pezizales</taxon>
        <taxon>Tuberaceae</taxon>
        <taxon>Choiromyces</taxon>
    </lineage>
</organism>
<gene>
    <name evidence="3" type="ORF">L873DRAFT_1782183</name>
</gene>
<dbReference type="GO" id="GO:0005634">
    <property type="term" value="C:nucleus"/>
    <property type="evidence" value="ECO:0007669"/>
    <property type="project" value="TreeGrafter"/>
</dbReference>
<evidence type="ECO:0000256" key="1">
    <source>
        <dbReference type="SAM" id="MobiDB-lite"/>
    </source>
</evidence>
<dbReference type="CDD" id="cd16105">
    <property type="entry name" value="Ubl_ASPSCR1_like"/>
    <property type="match status" value="1"/>
</dbReference>
<evidence type="ECO:0000259" key="2">
    <source>
        <dbReference type="PROSITE" id="PS50033"/>
    </source>
</evidence>
<dbReference type="Proteomes" id="UP000276215">
    <property type="component" value="Unassembled WGS sequence"/>
</dbReference>
<dbReference type="GO" id="GO:0006886">
    <property type="term" value="P:intracellular protein transport"/>
    <property type="evidence" value="ECO:0007669"/>
    <property type="project" value="TreeGrafter"/>
</dbReference>
<dbReference type="GO" id="GO:0005737">
    <property type="term" value="C:cytoplasm"/>
    <property type="evidence" value="ECO:0007669"/>
    <property type="project" value="TreeGrafter"/>
</dbReference>
<name>A0A3N4J136_9PEZI</name>
<feature type="region of interest" description="Disordered" evidence="1">
    <location>
        <begin position="450"/>
        <end position="510"/>
    </location>
</feature>
<dbReference type="AlphaFoldDB" id="A0A3N4J136"/>
<feature type="domain" description="UBX" evidence="2">
    <location>
        <begin position="353"/>
        <end position="400"/>
    </location>
</feature>
<dbReference type="Pfam" id="PF11470">
    <property type="entry name" value="TUG-UBL1"/>
    <property type="match status" value="1"/>
</dbReference>
<dbReference type="PROSITE" id="PS50033">
    <property type="entry name" value="UBX"/>
    <property type="match status" value="1"/>
</dbReference>
<dbReference type="InterPro" id="IPR001012">
    <property type="entry name" value="UBX_dom"/>
</dbReference>
<dbReference type="STRING" id="1336337.A0A3N4J136"/>
<evidence type="ECO:0000313" key="4">
    <source>
        <dbReference type="Proteomes" id="UP000276215"/>
    </source>
</evidence>
<dbReference type="InterPro" id="IPR029071">
    <property type="entry name" value="Ubiquitin-like_domsf"/>
</dbReference>
<dbReference type="EMBL" id="ML120514">
    <property type="protein sequence ID" value="RPA90768.1"/>
    <property type="molecule type" value="Genomic_DNA"/>
</dbReference>
<dbReference type="PANTHER" id="PTHR46467">
    <property type="entry name" value="TETHER CONTAINING UBX DOMAIN FOR GLUT4"/>
    <property type="match status" value="1"/>
</dbReference>